<keyword evidence="1" id="KW-0479">Metal-binding</keyword>
<protein>
    <recommendedName>
        <fullName evidence="6">PHD-type domain-containing protein</fullName>
    </recommendedName>
</protein>
<feature type="region of interest" description="Disordered" evidence="5">
    <location>
        <begin position="510"/>
        <end position="544"/>
    </location>
</feature>
<feature type="domain" description="PHD-type" evidence="6">
    <location>
        <begin position="111"/>
        <end position="184"/>
    </location>
</feature>
<name>A0AAF0J564_9BASI</name>
<evidence type="ECO:0000256" key="5">
    <source>
        <dbReference type="SAM" id="MobiDB-lite"/>
    </source>
</evidence>
<evidence type="ECO:0000256" key="4">
    <source>
        <dbReference type="PROSITE-ProRule" id="PRU00146"/>
    </source>
</evidence>
<dbReference type="PANTHER" id="PTHR47636:SF1">
    <property type="entry name" value="TRANSCRIPTIONAL REGULATORY PROTEIN RCO1"/>
    <property type="match status" value="1"/>
</dbReference>
<dbReference type="InterPro" id="IPR013083">
    <property type="entry name" value="Znf_RING/FYVE/PHD"/>
</dbReference>
<dbReference type="PROSITE" id="PS01359">
    <property type="entry name" value="ZF_PHD_1"/>
    <property type="match status" value="1"/>
</dbReference>
<sequence length="584" mass="63009">MGDDATRHSLPASAASGRSDVARGAATLPATEILPSTGFAGLGLAPAAEGTAAAPDAKPGAPGPTRPSRKRARGPTRRVASRTTPSASVADLQALGVMTPMDDEDLDALNNDYCDACHGHGRFLCCDGCPRSFHFACVCPPLDIDEMPFPNGTLLQKNDAPPKDARAARALADDSWFCQVCFAERRPPTVPRGCGPFGVLLRQLATESPRMFALPAELRNFFKGVGTAADGTYLDTTVLRPLKLNRNGFLEERDPFQLRDKRGEPVLCFRCGQSALPRDAVTVRPGESIEAAEHRAIAAAVAADAQGRADHTPGRRMLSCDFCTLHWHLDCVQPALSSMPPPTRRWRCPAHSSRGQPRMRIPRAPHGVQTVTVAPDAPLPRTGEMPVDVVLDAHDRYFDPETGAGQGKAPPWEDVTVDTGTKRLRFRLPEKTVRLAFWTAAQRRRDRRAVRGSRAPQLDLLAQAALRDAAASAAQRRPQPPAPVPLIPVPTPEGAALAEHAEALAASWAPNGQPFAPSERTSYARSDADPLVPPPTDTQVAPTPPAEVSQLYVYPAEIAELRAVKRWVQEQGGWERVRTLCRTS</sequence>
<evidence type="ECO:0000313" key="8">
    <source>
        <dbReference type="Proteomes" id="UP001213623"/>
    </source>
</evidence>
<dbReference type="InterPro" id="IPR001965">
    <property type="entry name" value="Znf_PHD"/>
</dbReference>
<keyword evidence="3" id="KW-0862">Zinc</keyword>
<feature type="region of interest" description="Disordered" evidence="5">
    <location>
        <begin position="1"/>
        <end position="23"/>
    </location>
</feature>
<accession>A0AAF0J564</accession>
<evidence type="ECO:0000256" key="3">
    <source>
        <dbReference type="ARBA" id="ARBA00022833"/>
    </source>
</evidence>
<feature type="compositionally biased region" description="Pro residues" evidence="5">
    <location>
        <begin position="478"/>
        <end position="489"/>
    </location>
</feature>
<evidence type="ECO:0000256" key="1">
    <source>
        <dbReference type="ARBA" id="ARBA00022723"/>
    </source>
</evidence>
<evidence type="ECO:0000259" key="6">
    <source>
        <dbReference type="PROSITE" id="PS50016"/>
    </source>
</evidence>
<dbReference type="PROSITE" id="PS50016">
    <property type="entry name" value="ZF_PHD_2"/>
    <property type="match status" value="1"/>
</dbReference>
<keyword evidence="2 4" id="KW-0863">Zinc-finger</keyword>
<dbReference type="InterPro" id="IPR019786">
    <property type="entry name" value="Zinc_finger_PHD-type_CS"/>
</dbReference>
<dbReference type="InterPro" id="IPR019787">
    <property type="entry name" value="Znf_PHD-finger"/>
</dbReference>
<dbReference type="GO" id="GO:0008270">
    <property type="term" value="F:zinc ion binding"/>
    <property type="evidence" value="ECO:0007669"/>
    <property type="project" value="UniProtKB-KW"/>
</dbReference>
<dbReference type="GO" id="GO:0032221">
    <property type="term" value="C:Rpd3S complex"/>
    <property type="evidence" value="ECO:0007669"/>
    <property type="project" value="TreeGrafter"/>
</dbReference>
<dbReference type="EMBL" id="CP119899">
    <property type="protein sequence ID" value="WFD28823.1"/>
    <property type="molecule type" value="Genomic_DNA"/>
</dbReference>
<proteinExistence type="predicted"/>
<evidence type="ECO:0000313" key="7">
    <source>
        <dbReference type="EMBL" id="WFD28823.1"/>
    </source>
</evidence>
<feature type="region of interest" description="Disordered" evidence="5">
    <location>
        <begin position="48"/>
        <end position="86"/>
    </location>
</feature>
<feature type="compositionally biased region" description="Low complexity" evidence="5">
    <location>
        <begin position="48"/>
        <end position="60"/>
    </location>
</feature>
<gene>
    <name evidence="7" type="ORF">MNAN1_003838</name>
</gene>
<dbReference type="PANTHER" id="PTHR47636">
    <property type="entry name" value="TRANSCRIPTIONAL REGULATORY PROTEIN RCO1"/>
    <property type="match status" value="1"/>
</dbReference>
<dbReference type="GO" id="GO:0006357">
    <property type="term" value="P:regulation of transcription by RNA polymerase II"/>
    <property type="evidence" value="ECO:0007669"/>
    <property type="project" value="TreeGrafter"/>
</dbReference>
<dbReference type="AlphaFoldDB" id="A0AAF0J564"/>
<organism evidence="7 8">
    <name type="scientific">Malassezia nana</name>
    <dbReference type="NCBI Taxonomy" id="180528"/>
    <lineage>
        <taxon>Eukaryota</taxon>
        <taxon>Fungi</taxon>
        <taxon>Dikarya</taxon>
        <taxon>Basidiomycota</taxon>
        <taxon>Ustilaginomycotina</taxon>
        <taxon>Malasseziomycetes</taxon>
        <taxon>Malasseziales</taxon>
        <taxon>Malasseziaceae</taxon>
        <taxon>Malassezia</taxon>
    </lineage>
</organism>
<feature type="region of interest" description="Disordered" evidence="5">
    <location>
        <begin position="470"/>
        <end position="489"/>
    </location>
</feature>
<dbReference type="InterPro" id="IPR052819">
    <property type="entry name" value="Chromatin_regulatory_protein"/>
</dbReference>
<reference evidence="7" key="1">
    <citation type="submission" date="2023-03" db="EMBL/GenBank/DDBJ databases">
        <title>Mating type loci evolution in Malassezia.</title>
        <authorList>
            <person name="Coelho M.A."/>
        </authorList>
    </citation>
    <scope>NUCLEOTIDE SEQUENCE</scope>
    <source>
        <strain evidence="7">CBS 9557</strain>
    </source>
</reference>
<evidence type="ECO:0000256" key="2">
    <source>
        <dbReference type="ARBA" id="ARBA00022771"/>
    </source>
</evidence>
<feature type="region of interest" description="Disordered" evidence="5">
    <location>
        <begin position="340"/>
        <end position="362"/>
    </location>
</feature>
<dbReference type="Gene3D" id="3.30.40.10">
    <property type="entry name" value="Zinc/RING finger domain, C3HC4 (zinc finger)"/>
    <property type="match status" value="2"/>
</dbReference>
<feature type="compositionally biased region" description="Basic residues" evidence="5">
    <location>
        <begin position="67"/>
        <end position="80"/>
    </location>
</feature>
<dbReference type="Proteomes" id="UP001213623">
    <property type="component" value="Chromosome 8"/>
</dbReference>
<keyword evidence="8" id="KW-1185">Reference proteome</keyword>
<dbReference type="Pfam" id="PF00628">
    <property type="entry name" value="PHD"/>
    <property type="match status" value="1"/>
</dbReference>
<dbReference type="SUPFAM" id="SSF57903">
    <property type="entry name" value="FYVE/PHD zinc finger"/>
    <property type="match status" value="2"/>
</dbReference>
<dbReference type="InterPro" id="IPR011011">
    <property type="entry name" value="Znf_FYVE_PHD"/>
</dbReference>
<dbReference type="SMART" id="SM00249">
    <property type="entry name" value="PHD"/>
    <property type="match status" value="2"/>
</dbReference>